<gene>
    <name evidence="2" type="ORF">H9815_18845</name>
</gene>
<proteinExistence type="predicted"/>
<reference evidence="2" key="2">
    <citation type="submission" date="2021-04" db="EMBL/GenBank/DDBJ databases">
        <authorList>
            <person name="Gilroy R."/>
        </authorList>
    </citation>
    <scope>NUCLEOTIDE SEQUENCE</scope>
    <source>
        <strain evidence="2">ChiGjej4B4-7305</strain>
    </source>
</reference>
<keyword evidence="1" id="KW-1133">Transmembrane helix</keyword>
<name>A0A9D2EI51_9MICO</name>
<evidence type="ECO:0000313" key="3">
    <source>
        <dbReference type="Proteomes" id="UP000824037"/>
    </source>
</evidence>
<dbReference type="Proteomes" id="UP000824037">
    <property type="component" value="Unassembled WGS sequence"/>
</dbReference>
<feature type="transmembrane region" description="Helical" evidence="1">
    <location>
        <begin position="190"/>
        <end position="214"/>
    </location>
</feature>
<protein>
    <submittedName>
        <fullName evidence="2">Uncharacterized protein</fullName>
    </submittedName>
</protein>
<comment type="caution">
    <text evidence="2">The sequence shown here is derived from an EMBL/GenBank/DDBJ whole genome shotgun (WGS) entry which is preliminary data.</text>
</comment>
<dbReference type="EMBL" id="DXBY01000324">
    <property type="protein sequence ID" value="HIZ37840.1"/>
    <property type="molecule type" value="Genomic_DNA"/>
</dbReference>
<reference evidence="2" key="1">
    <citation type="journal article" date="2021" name="PeerJ">
        <title>Extensive microbial diversity within the chicken gut microbiome revealed by metagenomics and culture.</title>
        <authorList>
            <person name="Gilroy R."/>
            <person name="Ravi A."/>
            <person name="Getino M."/>
            <person name="Pursley I."/>
            <person name="Horton D.L."/>
            <person name="Alikhan N.F."/>
            <person name="Baker D."/>
            <person name="Gharbi K."/>
            <person name="Hall N."/>
            <person name="Watson M."/>
            <person name="Adriaenssens E.M."/>
            <person name="Foster-Nyarko E."/>
            <person name="Jarju S."/>
            <person name="Secka A."/>
            <person name="Antonio M."/>
            <person name="Oren A."/>
            <person name="Chaudhuri R.R."/>
            <person name="La Ragione R."/>
            <person name="Hildebrand F."/>
            <person name="Pallen M.J."/>
        </authorList>
    </citation>
    <scope>NUCLEOTIDE SEQUENCE</scope>
    <source>
        <strain evidence="2">ChiGjej4B4-7305</strain>
    </source>
</reference>
<feature type="transmembrane region" description="Helical" evidence="1">
    <location>
        <begin position="55"/>
        <end position="74"/>
    </location>
</feature>
<organism evidence="2 3">
    <name type="scientific">Candidatus Ruania gallistercoris</name>
    <dbReference type="NCBI Taxonomy" id="2838746"/>
    <lineage>
        <taxon>Bacteria</taxon>
        <taxon>Bacillati</taxon>
        <taxon>Actinomycetota</taxon>
        <taxon>Actinomycetes</taxon>
        <taxon>Micrococcales</taxon>
        <taxon>Ruaniaceae</taxon>
        <taxon>Ruania</taxon>
    </lineage>
</organism>
<feature type="transmembrane region" description="Helical" evidence="1">
    <location>
        <begin position="21"/>
        <end position="43"/>
    </location>
</feature>
<evidence type="ECO:0000256" key="1">
    <source>
        <dbReference type="SAM" id="Phobius"/>
    </source>
</evidence>
<evidence type="ECO:0000313" key="2">
    <source>
        <dbReference type="EMBL" id="HIZ37840.1"/>
    </source>
</evidence>
<sequence>MSSLPESIGQLARALSLLFRLPSAAVLVLATASAGLALLLAVVNLTTADPATAGHWVVLGLAVLLALPVALFAIRRRRWLRSVETSTSAVVSTELVGPDELADRVSDQMGSTPGDQDARLVLEAITEGRMPAGMGTGPRARMTRWLGSGRLGVLGHALTRLEQAQRALLVAAGGPMSAPYLKDDLRVSALALFGTLIAIPLAGLLAIILALVLLTG</sequence>
<dbReference type="AlphaFoldDB" id="A0A9D2EI51"/>
<keyword evidence="1" id="KW-0472">Membrane</keyword>
<keyword evidence="1" id="KW-0812">Transmembrane</keyword>
<accession>A0A9D2EI51</accession>